<feature type="compositionally biased region" description="Low complexity" evidence="1">
    <location>
        <begin position="213"/>
        <end position="231"/>
    </location>
</feature>
<evidence type="ECO:0000313" key="3">
    <source>
        <dbReference type="EMBL" id="POM73241.1"/>
    </source>
</evidence>
<comment type="caution">
    <text evidence="3">The sequence shown here is derived from an EMBL/GenBank/DDBJ whole genome shotgun (WGS) entry which is preliminary data.</text>
</comment>
<feature type="region of interest" description="Disordered" evidence="1">
    <location>
        <begin position="212"/>
        <end position="231"/>
    </location>
</feature>
<organism evidence="3 4">
    <name type="scientific">Phytophthora palmivora</name>
    <dbReference type="NCBI Taxonomy" id="4796"/>
    <lineage>
        <taxon>Eukaryota</taxon>
        <taxon>Sar</taxon>
        <taxon>Stramenopiles</taxon>
        <taxon>Oomycota</taxon>
        <taxon>Peronosporomycetes</taxon>
        <taxon>Peronosporales</taxon>
        <taxon>Peronosporaceae</taxon>
        <taxon>Phytophthora</taxon>
    </lineage>
</organism>
<gene>
    <name evidence="3" type="ORF">PHPALM_9927</name>
</gene>
<dbReference type="EMBL" id="NCKW01005221">
    <property type="protein sequence ID" value="POM73241.1"/>
    <property type="molecule type" value="Genomic_DNA"/>
</dbReference>
<sequence length="358" mass="39364">MVDAEVQTEPTRPASVVGVEQDVLIGVRIRKSFGLRVFWGSVVGCYWVSGGLFYKVSFDDGDVDIFSADEVVQDAQAAKKHAKENPQKDTPTDAAADEYFLAMRHHSLKRKRDDADSTPPNVRRVSLWGQRLYASIYTNEKNETFIKELLKTEDGVMGEMEATGQVKVGDMILAVNKTKVLGMTSKSLAELIRKPKRPVVLTFYRPQISRMATQQQQQQTQTRTQASETQVQQTSSAATTVQTQSVAPAQAAATVTTVPAAQVTAPSFTVPPPVFAHPPQVAQHLAPQWTQQANSGLSAKEIIRQRVYQSAAARQRSYVPGYPVGAFVPGNTAPVRAVAPAHSGAYQAQQHYIQRLQW</sequence>
<evidence type="ECO:0000313" key="4">
    <source>
        <dbReference type="Proteomes" id="UP000237271"/>
    </source>
</evidence>
<dbReference type="OrthoDB" id="165498at2759"/>
<dbReference type="InterPro" id="IPR001478">
    <property type="entry name" value="PDZ"/>
</dbReference>
<dbReference type="GO" id="GO:0016301">
    <property type="term" value="F:kinase activity"/>
    <property type="evidence" value="ECO:0007669"/>
    <property type="project" value="UniProtKB-KW"/>
</dbReference>
<dbReference type="SUPFAM" id="SSF50156">
    <property type="entry name" value="PDZ domain-like"/>
    <property type="match status" value="1"/>
</dbReference>
<dbReference type="Gene3D" id="2.30.42.10">
    <property type="match status" value="1"/>
</dbReference>
<dbReference type="Proteomes" id="UP000237271">
    <property type="component" value="Unassembled WGS sequence"/>
</dbReference>
<dbReference type="InterPro" id="IPR036034">
    <property type="entry name" value="PDZ_sf"/>
</dbReference>
<dbReference type="PROSITE" id="PS50106">
    <property type="entry name" value="PDZ"/>
    <property type="match status" value="1"/>
</dbReference>
<keyword evidence="3" id="KW-0418">Kinase</keyword>
<feature type="domain" description="PDZ" evidence="2">
    <location>
        <begin position="158"/>
        <end position="207"/>
    </location>
</feature>
<dbReference type="AlphaFoldDB" id="A0A2P4Y606"/>
<protein>
    <submittedName>
        <fullName evidence="3">TKL/TKL-CCIN protein kinase</fullName>
    </submittedName>
</protein>
<proteinExistence type="predicted"/>
<keyword evidence="4" id="KW-1185">Reference proteome</keyword>
<keyword evidence="3" id="KW-0808">Transferase</keyword>
<reference evidence="3 4" key="1">
    <citation type="journal article" date="2017" name="Genome Biol. Evol.">
        <title>Phytophthora megakarya and P. palmivora, closely related causal agents of cacao black pod rot, underwent increases in genome sizes and gene numbers by different mechanisms.</title>
        <authorList>
            <person name="Ali S.S."/>
            <person name="Shao J."/>
            <person name="Lary D.J."/>
            <person name="Kronmiller B."/>
            <person name="Shen D."/>
            <person name="Strem M.D."/>
            <person name="Amoako-Attah I."/>
            <person name="Akrofi A.Y."/>
            <person name="Begoude B.A."/>
            <person name="Ten Hoopen G.M."/>
            <person name="Coulibaly K."/>
            <person name="Kebe B.I."/>
            <person name="Melnick R.L."/>
            <person name="Guiltinan M.J."/>
            <person name="Tyler B.M."/>
            <person name="Meinhardt L.W."/>
            <person name="Bailey B.A."/>
        </authorList>
    </citation>
    <scope>NUCLEOTIDE SEQUENCE [LARGE SCALE GENOMIC DNA]</scope>
    <source>
        <strain evidence="4">sbr112.9</strain>
    </source>
</reference>
<evidence type="ECO:0000256" key="1">
    <source>
        <dbReference type="SAM" id="MobiDB-lite"/>
    </source>
</evidence>
<accession>A0A2P4Y606</accession>
<name>A0A2P4Y606_9STRA</name>
<evidence type="ECO:0000259" key="2">
    <source>
        <dbReference type="PROSITE" id="PS50106"/>
    </source>
</evidence>